<dbReference type="InterPro" id="IPR019734">
    <property type="entry name" value="TPR_rpt"/>
</dbReference>
<evidence type="ECO:0000313" key="6">
    <source>
        <dbReference type="EMBL" id="BAL90534.1"/>
    </source>
</evidence>
<dbReference type="SUPFAM" id="SSF52540">
    <property type="entry name" value="P-loop containing nucleoside triphosphate hydrolases"/>
    <property type="match status" value="1"/>
</dbReference>
<dbReference type="InterPro" id="IPR011990">
    <property type="entry name" value="TPR-like_helical_dom_sf"/>
</dbReference>
<dbReference type="GO" id="GO:0003677">
    <property type="term" value="F:DNA binding"/>
    <property type="evidence" value="ECO:0007669"/>
    <property type="project" value="UniProtKB-UniRule"/>
</dbReference>
<dbReference type="AlphaFoldDB" id="I0HBZ7"/>
<dbReference type="CDD" id="cd15831">
    <property type="entry name" value="BTAD"/>
    <property type="match status" value="1"/>
</dbReference>
<evidence type="ECO:0000256" key="2">
    <source>
        <dbReference type="ARBA" id="ARBA00023125"/>
    </source>
</evidence>
<organism evidence="6 7">
    <name type="scientific">Actinoplanes missouriensis (strain ATCC 14538 / DSM 43046 / CBS 188.64 / JCM 3121 / NBRC 102363 / NCIMB 12654 / NRRL B-3342 / UNCC 431)</name>
    <dbReference type="NCBI Taxonomy" id="512565"/>
    <lineage>
        <taxon>Bacteria</taxon>
        <taxon>Bacillati</taxon>
        <taxon>Actinomycetota</taxon>
        <taxon>Actinomycetes</taxon>
        <taxon>Micromonosporales</taxon>
        <taxon>Micromonosporaceae</taxon>
        <taxon>Actinoplanes</taxon>
    </lineage>
</organism>
<dbReference type="InterPro" id="IPR016032">
    <property type="entry name" value="Sig_transdc_resp-reg_C-effctor"/>
</dbReference>
<dbReference type="HOGENOM" id="CLU_004665_1_3_11"/>
<dbReference type="InterPro" id="IPR001867">
    <property type="entry name" value="OmpR/PhoB-type_DNA-bd"/>
</dbReference>
<dbReference type="SUPFAM" id="SSF46894">
    <property type="entry name" value="C-terminal effector domain of the bipartite response regulators"/>
    <property type="match status" value="1"/>
</dbReference>
<dbReference type="STRING" id="512565.AMIS_53140"/>
<dbReference type="SMART" id="SM01043">
    <property type="entry name" value="BTAD"/>
    <property type="match status" value="1"/>
</dbReference>
<evidence type="ECO:0000256" key="1">
    <source>
        <dbReference type="ARBA" id="ARBA00005820"/>
    </source>
</evidence>
<sequence>MRFGILGPLRAEQPDGSPIPPGGPRLRALLVMLLIDAGRPVGIERLIDGLYGEHPPTGAANALQSQVSRLRQSLPVEREPAGYRLAIDPSEVDAHRFTVHAAEGRRALTAGEPHRAAKILREATALWRGEALADVRDAPFAAAHADRLAELRLTATEDLFEAELGSELSGDAITELRALVAAHPLRERPWGLLMRALAAAGRSTEALSVYADARHTFAEELGADPSPELTEIHTALLRRTTRPRTPAPGGAAPPVTAPTGTAPTGCAPTGSASMGAASPGATPSGTAPTRTAPTGAASLGAAPSAGGSPLAGAAGGPLIAGSRGGPARRGVPVALTSFVGRDSDLSRVTKALTSARLVTLHGPGGAGKTRLATETAARHDGDCCFVELAAATGDDVPRAVLEALGLREAGLSDRTHAGAEAPAAIDRMVAALADRRMLLVLDNCEHVVEEAAALTGRLLAAAPGLRVLATSREPLGITGEALHPVGGLPVPPPAGVVPEVGVVPGVDDLMTYPAVRLFADRAADVSPGFAVTSENAASVGRICRMLDGQPLAVELAAARLHGLSVDEVAARLDDRFRLLSRGSRTAASRHRTLHAVVAWSWDLLAEPERVLARRFTIFAGGADLRAIEAVCGEAAGVSMGALAHSDAGWDKSEIVDILAGLVGKSLIERDGGRYRMLATIRAFCAERLTESGERPRMVAAHAAYFRDLAVTADPWLRTAGQLTWLDRLDADRDNLHAALRHGDVRTSLRLAAALSFYWWLRGLRAEATALSERLLQRAGAEPPPGMTEEYALCVLNAALGGTRPAEPWDSYLMSLEAPPTQPFLLYLSAMAVGPPESPPGDVVALNKHLRERLGGEPWCAALGAIGGGWMLLFAGAGPDAAESDFAVALAGFRAIGERWGAMLALSGIAELEIWRGNPAAAIEPIGEALRLATELGSTVDVADLLRGRGEGRLSAGDLGGAAEDFARSAELARDCGALELLAAARLGEGAIALRTGDLDEASRRCAAALAACPAGWFGADGTRMSIFVMLGRIAEARGSTAEAAEHYRSVLTVRGGLLGAQTTAEAIDRLAGLALTAGEPSRAAETLGTVVALQLRAGSAESELAARVAAGVVAELGEQGYAAALSRGESLFPEDALALLRS</sequence>
<feature type="region of interest" description="Disordered" evidence="4">
    <location>
        <begin position="240"/>
        <end position="304"/>
    </location>
</feature>
<dbReference type="EMBL" id="AP012319">
    <property type="protein sequence ID" value="BAL90534.1"/>
    <property type="molecule type" value="Genomic_DNA"/>
</dbReference>
<evidence type="ECO:0000256" key="4">
    <source>
        <dbReference type="SAM" id="MobiDB-lite"/>
    </source>
</evidence>
<keyword evidence="7" id="KW-1185">Reference proteome</keyword>
<reference evidence="6 7" key="1">
    <citation type="submission" date="2012-02" db="EMBL/GenBank/DDBJ databases">
        <title>Complete genome sequence of Actinoplanes missouriensis 431 (= NBRC 102363).</title>
        <authorList>
            <person name="Ohnishi Y."/>
            <person name="Ishikawa J."/>
            <person name="Sekine M."/>
            <person name="Hosoyama A."/>
            <person name="Harada T."/>
            <person name="Narita H."/>
            <person name="Hata T."/>
            <person name="Konno Y."/>
            <person name="Tutikane K."/>
            <person name="Fujita N."/>
            <person name="Horinouchi S."/>
            <person name="Hayakawa M."/>
        </authorList>
    </citation>
    <scope>NUCLEOTIDE SEQUENCE [LARGE SCALE GENOMIC DNA]</scope>
    <source>
        <strain evidence="7">ATCC 14538 / DSM 43046 / CBS 188.64 / JCM 3121 / NBRC 102363 / NCIMB 12654 / NRRL B-3342 / UNCC 431</strain>
    </source>
</reference>
<evidence type="ECO:0000256" key="3">
    <source>
        <dbReference type="PROSITE-ProRule" id="PRU01091"/>
    </source>
</evidence>
<dbReference type="InterPro" id="IPR036388">
    <property type="entry name" value="WH-like_DNA-bd_sf"/>
</dbReference>
<dbReference type="Gene3D" id="1.25.40.10">
    <property type="entry name" value="Tetratricopeptide repeat domain"/>
    <property type="match status" value="2"/>
</dbReference>
<dbReference type="Gene3D" id="1.10.10.10">
    <property type="entry name" value="Winged helix-like DNA-binding domain superfamily/Winged helix DNA-binding domain"/>
    <property type="match status" value="1"/>
</dbReference>
<feature type="DNA-binding region" description="OmpR/PhoB-type" evidence="3">
    <location>
        <begin position="1"/>
        <end position="87"/>
    </location>
</feature>
<dbReference type="GO" id="GO:0006355">
    <property type="term" value="P:regulation of DNA-templated transcription"/>
    <property type="evidence" value="ECO:0007669"/>
    <property type="project" value="InterPro"/>
</dbReference>
<protein>
    <submittedName>
        <fullName evidence="6">Putative AfsR-family transcriptional regulator</fullName>
    </submittedName>
</protein>
<dbReference type="PRINTS" id="PR00364">
    <property type="entry name" value="DISEASERSIST"/>
</dbReference>
<dbReference type="Pfam" id="PF13401">
    <property type="entry name" value="AAA_22"/>
    <property type="match status" value="1"/>
</dbReference>
<dbReference type="PROSITE" id="PS51755">
    <property type="entry name" value="OMPR_PHOB"/>
    <property type="match status" value="1"/>
</dbReference>
<dbReference type="RefSeq" id="WP_014445422.1">
    <property type="nucleotide sequence ID" value="NC_017093.1"/>
</dbReference>
<dbReference type="InterPro" id="IPR027417">
    <property type="entry name" value="P-loop_NTPase"/>
</dbReference>
<feature type="compositionally biased region" description="Low complexity" evidence="4">
    <location>
        <begin position="243"/>
        <end position="304"/>
    </location>
</feature>
<dbReference type="SMART" id="SM00862">
    <property type="entry name" value="Trans_reg_C"/>
    <property type="match status" value="1"/>
</dbReference>
<dbReference type="GO" id="GO:0000160">
    <property type="term" value="P:phosphorelay signal transduction system"/>
    <property type="evidence" value="ECO:0007669"/>
    <property type="project" value="InterPro"/>
</dbReference>
<dbReference type="eggNOG" id="COG3903">
    <property type="taxonomic scope" value="Bacteria"/>
</dbReference>
<accession>I0HBZ7</accession>
<dbReference type="Pfam" id="PF03704">
    <property type="entry name" value="BTAD"/>
    <property type="match status" value="1"/>
</dbReference>
<dbReference type="InterPro" id="IPR049945">
    <property type="entry name" value="AAA_22"/>
</dbReference>
<feature type="domain" description="OmpR/PhoB-type" evidence="5">
    <location>
        <begin position="1"/>
        <end position="87"/>
    </location>
</feature>
<evidence type="ECO:0000313" key="7">
    <source>
        <dbReference type="Proteomes" id="UP000007882"/>
    </source>
</evidence>
<dbReference type="PATRIC" id="fig|512565.3.peg.5308"/>
<dbReference type="GO" id="GO:0016887">
    <property type="term" value="F:ATP hydrolysis activity"/>
    <property type="evidence" value="ECO:0007669"/>
    <property type="project" value="InterPro"/>
</dbReference>
<dbReference type="Proteomes" id="UP000007882">
    <property type="component" value="Chromosome"/>
</dbReference>
<dbReference type="Gene3D" id="3.40.50.300">
    <property type="entry name" value="P-loop containing nucleotide triphosphate hydrolases"/>
    <property type="match status" value="1"/>
</dbReference>
<dbReference type="eggNOG" id="COG3629">
    <property type="taxonomic scope" value="Bacteria"/>
</dbReference>
<dbReference type="SMART" id="SM00028">
    <property type="entry name" value="TPR"/>
    <property type="match status" value="4"/>
</dbReference>
<gene>
    <name evidence="6" type="ordered locus">AMIS_53140</name>
</gene>
<keyword evidence="2 3" id="KW-0238">DNA-binding</keyword>
<evidence type="ECO:0000259" key="5">
    <source>
        <dbReference type="PROSITE" id="PS51755"/>
    </source>
</evidence>
<feature type="region of interest" description="Disordered" evidence="4">
    <location>
        <begin position="1"/>
        <end position="21"/>
    </location>
</feature>
<comment type="similarity">
    <text evidence="1">Belongs to the AfsR/DnrI/RedD regulatory family.</text>
</comment>
<proteinExistence type="inferred from homology"/>
<dbReference type="KEGG" id="ams:AMIS_53140"/>
<dbReference type="PANTHER" id="PTHR47691">
    <property type="entry name" value="REGULATOR-RELATED"/>
    <property type="match status" value="1"/>
</dbReference>
<dbReference type="PANTHER" id="PTHR47691:SF3">
    <property type="entry name" value="HTH-TYPE TRANSCRIPTIONAL REGULATOR RV0890C-RELATED"/>
    <property type="match status" value="1"/>
</dbReference>
<dbReference type="InterPro" id="IPR005158">
    <property type="entry name" value="BTAD"/>
</dbReference>
<dbReference type="SUPFAM" id="SSF48452">
    <property type="entry name" value="TPR-like"/>
    <property type="match status" value="3"/>
</dbReference>
<name>I0HBZ7_ACTM4</name>